<dbReference type="EMBL" id="FWPT01000005">
    <property type="protein sequence ID" value="SMA47013.1"/>
    <property type="molecule type" value="Genomic_DNA"/>
</dbReference>
<dbReference type="Gene3D" id="3.40.50.1820">
    <property type="entry name" value="alpha/beta hydrolase"/>
    <property type="match status" value="1"/>
</dbReference>
<accession>A0A1X7AKE9</accession>
<evidence type="ECO:0000313" key="3">
    <source>
        <dbReference type="Proteomes" id="UP000196573"/>
    </source>
</evidence>
<keyword evidence="1" id="KW-0732">Signal</keyword>
<proteinExistence type="predicted"/>
<organism evidence="2 3">
    <name type="scientific">Parendozoicomonas haliclonae</name>
    <dbReference type="NCBI Taxonomy" id="1960125"/>
    <lineage>
        <taxon>Bacteria</taxon>
        <taxon>Pseudomonadati</taxon>
        <taxon>Pseudomonadota</taxon>
        <taxon>Gammaproteobacteria</taxon>
        <taxon>Oceanospirillales</taxon>
        <taxon>Endozoicomonadaceae</taxon>
        <taxon>Parendozoicomonas</taxon>
    </lineage>
</organism>
<gene>
    <name evidence="2" type="ORF">EHSB41UT_02280</name>
</gene>
<dbReference type="AlphaFoldDB" id="A0A1X7AKE9"/>
<keyword evidence="2" id="KW-0378">Hydrolase</keyword>
<evidence type="ECO:0000256" key="1">
    <source>
        <dbReference type="SAM" id="SignalP"/>
    </source>
</evidence>
<dbReference type="PANTHER" id="PTHR37946:SF1">
    <property type="entry name" value="SLL1969 PROTEIN"/>
    <property type="match status" value="1"/>
</dbReference>
<dbReference type="PANTHER" id="PTHR37946">
    <property type="entry name" value="SLL1969 PROTEIN"/>
    <property type="match status" value="1"/>
</dbReference>
<dbReference type="Proteomes" id="UP000196573">
    <property type="component" value="Unassembled WGS sequence"/>
</dbReference>
<evidence type="ECO:0000313" key="2">
    <source>
        <dbReference type="EMBL" id="SMA47013.1"/>
    </source>
</evidence>
<dbReference type="GO" id="GO:0016787">
    <property type="term" value="F:hydrolase activity"/>
    <property type="evidence" value="ECO:0007669"/>
    <property type="project" value="UniProtKB-KW"/>
</dbReference>
<feature type="signal peptide" evidence="1">
    <location>
        <begin position="1"/>
        <end position="41"/>
    </location>
</feature>
<reference evidence="2 3" key="1">
    <citation type="submission" date="2017-03" db="EMBL/GenBank/DDBJ databases">
        <authorList>
            <person name="Afonso C.L."/>
            <person name="Miller P.J."/>
            <person name="Scott M.A."/>
            <person name="Spackman E."/>
            <person name="Goraichik I."/>
            <person name="Dimitrov K.M."/>
            <person name="Suarez D.L."/>
            <person name="Swayne D.E."/>
        </authorList>
    </citation>
    <scope>NUCLEOTIDE SEQUENCE [LARGE SCALE GENOMIC DNA]</scope>
    <source>
        <strain evidence="2">SB41UT1</strain>
    </source>
</reference>
<sequence>MNTLMVFLLTARRCTSPVKMKILHRLLTPILLALLSASATAQDCVILLHGLARSESSLSRTEGALQEQGYATVNMGYPSTRHTIEELAVPTIDKALGQCPKASRVHFVTHSMGGILVRQYLQEKTIDHLGRVVMLGPPNQGSEVVDSLGNVPGFTLINGPAGLQLGTGVLSVPNTLGPANFELGVIAGSRSINLILSTILPGEDDGKVTVENTRLEGMKDHITLPVTHTFMMSNPAVIDNVIHFLAEGRFQHNNR</sequence>
<keyword evidence="3" id="KW-1185">Reference proteome</keyword>
<protein>
    <submittedName>
        <fullName evidence="2">Alpha/beta hydrolase family protein</fullName>
    </submittedName>
</protein>
<feature type="chain" id="PRO_5012259460" evidence="1">
    <location>
        <begin position="42"/>
        <end position="255"/>
    </location>
</feature>
<dbReference type="InterPro" id="IPR029058">
    <property type="entry name" value="AB_hydrolase_fold"/>
</dbReference>
<name>A0A1X7AKE9_9GAMM</name>
<dbReference type="SUPFAM" id="SSF53474">
    <property type="entry name" value="alpha/beta-Hydrolases"/>
    <property type="match status" value="1"/>
</dbReference>
<dbReference type="RefSeq" id="WP_415837389.1">
    <property type="nucleotide sequence ID" value="NZ_CBCSCN010000003.1"/>
</dbReference>